<accession>A0ABX5GMI0</accession>
<keyword evidence="1" id="KW-0812">Transmembrane</keyword>
<name>A0ABX5GMI0_9GAMM</name>
<dbReference type="InterPro" id="IPR012931">
    <property type="entry name" value="TraG_N_Proteobacteria"/>
</dbReference>
<keyword evidence="1" id="KW-1133">Transmembrane helix</keyword>
<dbReference type="Proteomes" id="UP000241190">
    <property type="component" value="Unassembled WGS sequence"/>
</dbReference>
<feature type="transmembrane region" description="Helical" evidence="1">
    <location>
        <begin position="481"/>
        <end position="503"/>
    </location>
</feature>
<evidence type="ECO:0000256" key="1">
    <source>
        <dbReference type="SAM" id="Phobius"/>
    </source>
</evidence>
<gene>
    <name evidence="3" type="ORF">C9J52_19065</name>
</gene>
<proteinExistence type="predicted"/>
<organism evidence="3 4">
    <name type="scientific">Photobacterium iliopiscarium</name>
    <dbReference type="NCBI Taxonomy" id="56192"/>
    <lineage>
        <taxon>Bacteria</taxon>
        <taxon>Pseudomonadati</taxon>
        <taxon>Pseudomonadota</taxon>
        <taxon>Gammaproteobacteria</taxon>
        <taxon>Vibrionales</taxon>
        <taxon>Vibrionaceae</taxon>
        <taxon>Photobacterium</taxon>
    </lineage>
</organism>
<feature type="domain" description="TraG N-terminal Proteobacteria" evidence="2">
    <location>
        <begin position="9"/>
        <end position="514"/>
    </location>
</feature>
<sequence>MVVNDYLTLFLTLQAWIISNKIFYLLSSANLLVFPLVLIIFTTMTEAMQEGEDEGNKGLLSLNRSAVGLTLAVCAYLFAMIPNQKLNLGTLTYNDVRSGQCGVAITKPGENTETSWDSAFESLGGQTAKVPMWWKLMHSMSIGITNASIAAIPCSYDVTRSQLKLSEVSIQSPALQQETQQFYQQCFAQAKSTMVHNTYQNDGVTDDDFKKANWLGDDYFLSTNPNATHTTYSGIQALDPVPSFPYKESRDKSYNDIWAERLRAEPKQHAYPTCQEWWADSQYGLRNRLAGEVEKHSPEIYRDVMQPQGWFDTLFKGEKTAEQRKDMLVRRALSTENINATGRTTRGYGAVIDGAGNDRASAEIWGATAGGAGLVIGRTFLEPAFFIVREALPMFQALLLSALIIAIPMVLPLAMYNWRVVMTISIAYFGVEYFTFWWEWCRSLESKLLTAMYSGHDFNFLDPISYSAGAMNVLDSEIMRVVLLILYIVVPGLWLTIIGFAGYQVSSMSSSFNEGLNTVKGATQRGSDRLIGMINK</sequence>
<feature type="transmembrane region" description="Helical" evidence="1">
    <location>
        <begin position="395"/>
        <end position="414"/>
    </location>
</feature>
<protein>
    <recommendedName>
        <fullName evidence="2">TraG N-terminal Proteobacteria domain-containing protein</fullName>
    </recommendedName>
</protein>
<dbReference type="Pfam" id="PF07916">
    <property type="entry name" value="TraG_N"/>
    <property type="match status" value="1"/>
</dbReference>
<feature type="transmembrane region" description="Helical" evidence="1">
    <location>
        <begin position="62"/>
        <end position="81"/>
    </location>
</feature>
<keyword evidence="1" id="KW-0472">Membrane</keyword>
<evidence type="ECO:0000313" key="4">
    <source>
        <dbReference type="Proteomes" id="UP000241190"/>
    </source>
</evidence>
<reference evidence="3 4" key="1">
    <citation type="submission" date="2018-03" db="EMBL/GenBank/DDBJ databases">
        <title>Whole genome sequencing of Histamine producing bacteria.</title>
        <authorList>
            <person name="Butler K."/>
        </authorList>
    </citation>
    <scope>NUCLEOTIDE SEQUENCE [LARGE SCALE GENOMIC DNA]</scope>
    <source>
        <strain evidence="3 4">ATCC 51761</strain>
    </source>
</reference>
<comment type="caution">
    <text evidence="3">The sequence shown here is derived from an EMBL/GenBank/DDBJ whole genome shotgun (WGS) entry which is preliminary data.</text>
</comment>
<keyword evidence="4" id="KW-1185">Reference proteome</keyword>
<evidence type="ECO:0000259" key="2">
    <source>
        <dbReference type="Pfam" id="PF07916"/>
    </source>
</evidence>
<evidence type="ECO:0000313" key="3">
    <source>
        <dbReference type="EMBL" id="PSW92291.1"/>
    </source>
</evidence>
<dbReference type="EMBL" id="PYOP01000049">
    <property type="protein sequence ID" value="PSW92291.1"/>
    <property type="molecule type" value="Genomic_DNA"/>
</dbReference>
<dbReference type="RefSeq" id="WP_045038762.1">
    <property type="nucleotide sequence ID" value="NZ_JZSR01000058.1"/>
</dbReference>
<feature type="transmembrane region" description="Helical" evidence="1">
    <location>
        <begin position="22"/>
        <end position="42"/>
    </location>
</feature>